<evidence type="ECO:0008006" key="2">
    <source>
        <dbReference type="Google" id="ProtNLM"/>
    </source>
</evidence>
<protein>
    <recommendedName>
        <fullName evidence="2">DSBA-like thioredoxin domain-containing protein</fullName>
    </recommendedName>
</protein>
<reference evidence="1" key="1">
    <citation type="submission" date="2021-01" db="EMBL/GenBank/DDBJ databases">
        <authorList>
            <person name="Corre E."/>
            <person name="Pelletier E."/>
            <person name="Niang G."/>
            <person name="Scheremetjew M."/>
            <person name="Finn R."/>
            <person name="Kale V."/>
            <person name="Holt S."/>
            <person name="Cochrane G."/>
            <person name="Meng A."/>
            <person name="Brown T."/>
            <person name="Cohen L."/>
        </authorList>
    </citation>
    <scope>NUCLEOTIDE SEQUENCE</scope>
    <source>
        <strain evidence="1">CCMP3328</strain>
    </source>
</reference>
<sequence length="163" mass="18140">MASHRLIQMIGKRYGLDVSEAIYDRLNVYYFVDGHALNDRPLLAQAVADELEKTLAAKQENAESSNNDSDEPMTPEQLLEFLNGNEGREEIEGALSMLRELGVHGIPKFIIEGHTLVDGAAHSDFFVKIFREIESRGSLRNGAIFGNILGVSEEILERGSHSR</sequence>
<dbReference type="EMBL" id="HBEF01008040">
    <property type="protein sequence ID" value="CAD8332961.1"/>
    <property type="molecule type" value="Transcribed_RNA"/>
</dbReference>
<dbReference type="InterPro" id="IPR036249">
    <property type="entry name" value="Thioredoxin-like_sf"/>
</dbReference>
<gene>
    <name evidence="1" type="ORF">CAUS1442_LOCUS5062</name>
</gene>
<name>A0A7R9WT42_9STRA</name>
<organism evidence="1">
    <name type="scientific">Craspedostauros australis</name>
    <dbReference type="NCBI Taxonomy" id="1486917"/>
    <lineage>
        <taxon>Eukaryota</taxon>
        <taxon>Sar</taxon>
        <taxon>Stramenopiles</taxon>
        <taxon>Ochrophyta</taxon>
        <taxon>Bacillariophyta</taxon>
        <taxon>Bacillariophyceae</taxon>
        <taxon>Bacillariophycidae</taxon>
        <taxon>Naviculales</taxon>
        <taxon>Naviculaceae</taxon>
        <taxon>Craspedostauros</taxon>
    </lineage>
</organism>
<evidence type="ECO:0000313" key="1">
    <source>
        <dbReference type="EMBL" id="CAD8332961.1"/>
    </source>
</evidence>
<dbReference type="AlphaFoldDB" id="A0A7R9WT42"/>
<accession>A0A7R9WT42</accession>
<dbReference type="SUPFAM" id="SSF52833">
    <property type="entry name" value="Thioredoxin-like"/>
    <property type="match status" value="1"/>
</dbReference>
<dbReference type="Gene3D" id="3.40.30.10">
    <property type="entry name" value="Glutaredoxin"/>
    <property type="match status" value="1"/>
</dbReference>
<proteinExistence type="predicted"/>